<dbReference type="SMART" id="SM00028">
    <property type="entry name" value="TPR"/>
    <property type="match status" value="6"/>
</dbReference>
<reference evidence="3" key="1">
    <citation type="submission" date="2021-08" db="EMBL/GenBank/DDBJ databases">
        <title>Complete genome sequence of Chryseobacterium sp strain PS-8.</title>
        <authorList>
            <person name="Das S.K."/>
        </authorList>
    </citation>
    <scope>NUCLEOTIDE SEQUENCE</scope>
    <source>
        <strain evidence="3">PS-8</strain>
    </source>
</reference>
<evidence type="ECO:0000256" key="1">
    <source>
        <dbReference type="ARBA" id="ARBA00022737"/>
    </source>
</evidence>
<evidence type="ECO:0000313" key="3">
    <source>
        <dbReference type="EMBL" id="MCF2221008.1"/>
    </source>
</evidence>
<dbReference type="RefSeq" id="WP_235132357.1">
    <property type="nucleotide sequence ID" value="NZ_JACSGT010000002.1"/>
</dbReference>
<proteinExistence type="predicted"/>
<sequence>MYYNFCHVLSEKGVNVVERAEVLVDHGIERDIISIESVEEYLNIIFDTSYLKEEQRKILLNIALMQEDSIPMDLFEEVYLNNSSEQEVIDIFIYNINALAKKGWIQIEDDKVRLHSLVKNIVIKRFSDRGGFFESIIKYLKDKLYTDPTNNIFGNRKYIELAESLFGKIKEESEDLDNLKRGVASFLVHMGLFEKAKSIEGFGLKEGNFEAISKLHNLSIISSSQGNWQKSLSYSEKIFSLLGNTTVDMIYSDLMNELMLFFKVNRIENKSDFENKFTLENLICLIKIVFSASSNIILFKNEEKDFHKIIDQLHEIVSKKQNIIDILEKNIPKKDIISVELYKNLLLDQSAYLLNIGKCYFTLTELTKTEIYYLKALSIQERALESGHILLSQTYHKLTFLYIKWENIEKAEFFLEKNTELCSKLPPNNRFLSLCKSDAESIEKLKNTINVKRNTVLWLDLLNPNLSDSEIYRRMSSLYFEHEIYESAKEYLQKEIEIYLNQPDTDFRQVLDLNIKLGICYIQLKEFDNALTIEKEIFKLCQKEYVNKREMELQLSKFRYLITANALQCNYMPMAILIISQELKILANQFFSLFSTQPSKNYLLLSTEKIFAFLFNVPDLKYPFIEKTENELDSFLKEYDSVVSNATSELTESQYREFYKTKIHYIILNGYYYTIANLCMKYENWSLAIDYHRKKLLLSQKYFDETEHIGEIHYLLSCCYYNAGDFEIALQQLYKAIDLFSKICEKNNDEEIKTYLKNAFLFEKKIKGDLENFRKFPTKRSN</sequence>
<keyword evidence="1" id="KW-0677">Repeat</keyword>
<dbReference type="InterPro" id="IPR019734">
    <property type="entry name" value="TPR_rpt"/>
</dbReference>
<keyword evidence="2" id="KW-0802">TPR repeat</keyword>
<comment type="caution">
    <text evidence="3">The sequence shown here is derived from an EMBL/GenBank/DDBJ whole genome shotgun (WGS) entry which is preliminary data.</text>
</comment>
<organism evidence="3 4">
    <name type="scientific">Chryseobacterium indicum</name>
    <dbReference type="NCBI Taxonomy" id="2766954"/>
    <lineage>
        <taxon>Bacteria</taxon>
        <taxon>Pseudomonadati</taxon>
        <taxon>Bacteroidota</taxon>
        <taxon>Flavobacteriia</taxon>
        <taxon>Flavobacteriales</taxon>
        <taxon>Weeksellaceae</taxon>
        <taxon>Chryseobacterium group</taxon>
        <taxon>Chryseobacterium</taxon>
    </lineage>
</organism>
<keyword evidence="4" id="KW-1185">Reference proteome</keyword>
<dbReference type="SUPFAM" id="SSF48452">
    <property type="entry name" value="TPR-like"/>
    <property type="match status" value="2"/>
</dbReference>
<dbReference type="Proteomes" id="UP001430374">
    <property type="component" value="Unassembled WGS sequence"/>
</dbReference>
<dbReference type="Gene3D" id="1.25.40.10">
    <property type="entry name" value="Tetratricopeptide repeat domain"/>
    <property type="match status" value="3"/>
</dbReference>
<evidence type="ECO:0000313" key="4">
    <source>
        <dbReference type="Proteomes" id="UP001430374"/>
    </source>
</evidence>
<dbReference type="EMBL" id="JACSGT010000002">
    <property type="protein sequence ID" value="MCF2221008.1"/>
    <property type="molecule type" value="Genomic_DNA"/>
</dbReference>
<accession>A0ABS9CB83</accession>
<protein>
    <submittedName>
        <fullName evidence="3">Tetratricopeptide repeat protein</fullName>
    </submittedName>
</protein>
<evidence type="ECO:0000256" key="2">
    <source>
        <dbReference type="ARBA" id="ARBA00022803"/>
    </source>
</evidence>
<gene>
    <name evidence="3" type="ORF">H9Q08_17115</name>
</gene>
<dbReference type="InterPro" id="IPR011990">
    <property type="entry name" value="TPR-like_helical_dom_sf"/>
</dbReference>
<dbReference type="PANTHER" id="PTHR45641">
    <property type="entry name" value="TETRATRICOPEPTIDE REPEAT PROTEIN (AFU_ORTHOLOGUE AFUA_6G03870)"/>
    <property type="match status" value="1"/>
</dbReference>
<dbReference type="PANTHER" id="PTHR45641:SF19">
    <property type="entry name" value="NEPHROCYSTIN-3"/>
    <property type="match status" value="1"/>
</dbReference>
<name>A0ABS9CB83_9FLAO</name>